<feature type="transmembrane region" description="Helical" evidence="1">
    <location>
        <begin position="45"/>
        <end position="65"/>
    </location>
</feature>
<evidence type="ECO:0000313" key="3">
    <source>
        <dbReference type="Proteomes" id="UP001233999"/>
    </source>
</evidence>
<accession>A0AAD8ED68</accession>
<keyword evidence="1" id="KW-1133">Transmembrane helix</keyword>
<evidence type="ECO:0000313" key="2">
    <source>
        <dbReference type="EMBL" id="KAJ9585973.1"/>
    </source>
</evidence>
<gene>
    <name evidence="2" type="ORF">L9F63_020387</name>
</gene>
<reference evidence="2" key="2">
    <citation type="submission" date="2023-05" db="EMBL/GenBank/DDBJ databases">
        <authorList>
            <person name="Fouks B."/>
        </authorList>
    </citation>
    <scope>NUCLEOTIDE SEQUENCE</scope>
    <source>
        <strain evidence="2">Stay&amp;Tobe</strain>
        <tissue evidence="2">Testes</tissue>
    </source>
</reference>
<keyword evidence="1" id="KW-0812">Transmembrane</keyword>
<dbReference type="AlphaFoldDB" id="A0AAD8ED68"/>
<comment type="caution">
    <text evidence="2">The sequence shown here is derived from an EMBL/GenBank/DDBJ whole genome shotgun (WGS) entry which is preliminary data.</text>
</comment>
<sequence length="82" mass="9491">ISMYFPGYAAVSFTLCIFLTFSILLVEDFIFVFKSSQLSLKCFKFIFFLGRTAICNFIHFFLHFITTTLGLYSDFAFGHTLL</sequence>
<feature type="transmembrane region" description="Helical" evidence="1">
    <location>
        <begin position="12"/>
        <end position="33"/>
    </location>
</feature>
<keyword evidence="1" id="KW-0472">Membrane</keyword>
<keyword evidence="3" id="KW-1185">Reference proteome</keyword>
<dbReference type="EMBL" id="JASPKZ010007229">
    <property type="protein sequence ID" value="KAJ9585973.1"/>
    <property type="molecule type" value="Genomic_DNA"/>
</dbReference>
<protein>
    <submittedName>
        <fullName evidence="2">Uncharacterized protein</fullName>
    </submittedName>
</protein>
<dbReference type="Proteomes" id="UP001233999">
    <property type="component" value="Unassembled WGS sequence"/>
</dbReference>
<reference evidence="2" key="1">
    <citation type="journal article" date="2023" name="IScience">
        <title>Live-bearing cockroach genome reveals convergent evolutionary mechanisms linked to viviparity in insects and beyond.</title>
        <authorList>
            <person name="Fouks B."/>
            <person name="Harrison M.C."/>
            <person name="Mikhailova A.A."/>
            <person name="Marchal E."/>
            <person name="English S."/>
            <person name="Carruthers M."/>
            <person name="Jennings E.C."/>
            <person name="Chiamaka E.L."/>
            <person name="Frigard R.A."/>
            <person name="Pippel M."/>
            <person name="Attardo G.M."/>
            <person name="Benoit J.B."/>
            <person name="Bornberg-Bauer E."/>
            <person name="Tobe S.S."/>
        </authorList>
    </citation>
    <scope>NUCLEOTIDE SEQUENCE</scope>
    <source>
        <strain evidence="2">Stay&amp;Tobe</strain>
    </source>
</reference>
<name>A0AAD8ED68_DIPPU</name>
<proteinExistence type="predicted"/>
<feature type="non-terminal residue" evidence="2">
    <location>
        <position position="1"/>
    </location>
</feature>
<feature type="non-terminal residue" evidence="2">
    <location>
        <position position="82"/>
    </location>
</feature>
<organism evidence="2 3">
    <name type="scientific">Diploptera punctata</name>
    <name type="common">Pacific beetle cockroach</name>
    <dbReference type="NCBI Taxonomy" id="6984"/>
    <lineage>
        <taxon>Eukaryota</taxon>
        <taxon>Metazoa</taxon>
        <taxon>Ecdysozoa</taxon>
        <taxon>Arthropoda</taxon>
        <taxon>Hexapoda</taxon>
        <taxon>Insecta</taxon>
        <taxon>Pterygota</taxon>
        <taxon>Neoptera</taxon>
        <taxon>Polyneoptera</taxon>
        <taxon>Dictyoptera</taxon>
        <taxon>Blattodea</taxon>
        <taxon>Blaberoidea</taxon>
        <taxon>Blaberidae</taxon>
        <taxon>Diplopterinae</taxon>
        <taxon>Diploptera</taxon>
    </lineage>
</organism>
<evidence type="ECO:0000256" key="1">
    <source>
        <dbReference type="SAM" id="Phobius"/>
    </source>
</evidence>